<evidence type="ECO:0000256" key="10">
    <source>
        <dbReference type="ARBA" id="ARBA00022679"/>
    </source>
</evidence>
<evidence type="ECO:0000256" key="11">
    <source>
        <dbReference type="ARBA" id="ARBA00022692"/>
    </source>
</evidence>
<dbReference type="GO" id="GO:0016779">
    <property type="term" value="F:nucleotidyltransferase activity"/>
    <property type="evidence" value="ECO:0007669"/>
    <property type="project" value="UniProtKB-KW"/>
</dbReference>
<dbReference type="Proteomes" id="UP001597508">
    <property type="component" value="Unassembled WGS sequence"/>
</dbReference>
<reference evidence="26" key="1">
    <citation type="journal article" date="2019" name="Int. J. Syst. Evol. Microbiol.">
        <title>The Global Catalogue of Microorganisms (GCM) 10K type strain sequencing project: providing services to taxonomists for standard genome sequencing and annotation.</title>
        <authorList>
            <consortium name="The Broad Institute Genomics Platform"/>
            <consortium name="The Broad Institute Genome Sequencing Center for Infectious Disease"/>
            <person name="Wu L."/>
            <person name="Ma J."/>
        </authorList>
    </citation>
    <scope>NUCLEOTIDE SEQUENCE [LARGE SCALE GENOMIC DNA]</scope>
    <source>
        <strain evidence="26">KCTC 52127</strain>
    </source>
</reference>
<evidence type="ECO:0000256" key="2">
    <source>
        <dbReference type="ARBA" id="ARBA00004651"/>
    </source>
</evidence>
<protein>
    <recommendedName>
        <fullName evidence="7">Phosphatidate cytidylyltransferase</fullName>
        <ecNumber evidence="6">2.7.7.41</ecNumber>
    </recommendedName>
    <alternativeName>
        <fullName evidence="20">CDP-DAG synthase</fullName>
    </alternativeName>
    <alternativeName>
        <fullName evidence="22">CDP-DG synthase</fullName>
    </alternativeName>
    <alternativeName>
        <fullName evidence="18">CDP-diacylglycerol synthase</fullName>
    </alternativeName>
    <alternativeName>
        <fullName evidence="21">CDP-diglyceride pyrophosphorylase</fullName>
    </alternativeName>
    <alternativeName>
        <fullName evidence="23">CDP-diglyceride synthase</fullName>
    </alternativeName>
    <alternativeName>
        <fullName evidence="19">CTP:phosphatidate cytidylyltransferase</fullName>
    </alternativeName>
</protein>
<keyword evidence="11 24" id="KW-0812">Transmembrane</keyword>
<evidence type="ECO:0000256" key="16">
    <source>
        <dbReference type="ARBA" id="ARBA00023209"/>
    </source>
</evidence>
<evidence type="ECO:0000256" key="7">
    <source>
        <dbReference type="ARBA" id="ARBA00019373"/>
    </source>
</evidence>
<evidence type="ECO:0000256" key="18">
    <source>
        <dbReference type="ARBA" id="ARBA00029893"/>
    </source>
</evidence>
<evidence type="ECO:0000256" key="4">
    <source>
        <dbReference type="ARBA" id="ARBA00005189"/>
    </source>
</evidence>
<evidence type="ECO:0000256" key="12">
    <source>
        <dbReference type="ARBA" id="ARBA00022695"/>
    </source>
</evidence>
<keyword evidence="12 25" id="KW-0548">Nucleotidyltransferase</keyword>
<name>A0ABW5LN01_9FLAO</name>
<dbReference type="RefSeq" id="WP_379664921.1">
    <property type="nucleotide sequence ID" value="NZ_JBHULH010000001.1"/>
</dbReference>
<evidence type="ECO:0000313" key="25">
    <source>
        <dbReference type="EMBL" id="MFD2566202.1"/>
    </source>
</evidence>
<evidence type="ECO:0000313" key="26">
    <source>
        <dbReference type="Proteomes" id="UP001597508"/>
    </source>
</evidence>
<evidence type="ECO:0000256" key="20">
    <source>
        <dbReference type="ARBA" id="ARBA00032253"/>
    </source>
</evidence>
<keyword evidence="16" id="KW-0594">Phospholipid biosynthesis</keyword>
<evidence type="ECO:0000256" key="1">
    <source>
        <dbReference type="ARBA" id="ARBA00001698"/>
    </source>
</evidence>
<keyword evidence="10" id="KW-0808">Transferase</keyword>
<comment type="caution">
    <text evidence="25">The sequence shown here is derived from an EMBL/GenBank/DDBJ whole genome shotgun (WGS) entry which is preliminary data.</text>
</comment>
<evidence type="ECO:0000256" key="19">
    <source>
        <dbReference type="ARBA" id="ARBA00031825"/>
    </source>
</evidence>
<keyword evidence="9" id="KW-0444">Lipid biosynthesis</keyword>
<feature type="transmembrane region" description="Helical" evidence="24">
    <location>
        <begin position="137"/>
        <end position="155"/>
    </location>
</feature>
<evidence type="ECO:0000256" key="14">
    <source>
        <dbReference type="ARBA" id="ARBA00023098"/>
    </source>
</evidence>
<evidence type="ECO:0000256" key="8">
    <source>
        <dbReference type="ARBA" id="ARBA00022475"/>
    </source>
</evidence>
<evidence type="ECO:0000256" key="24">
    <source>
        <dbReference type="SAM" id="Phobius"/>
    </source>
</evidence>
<organism evidence="25 26">
    <name type="scientific">Pseudotenacibaculum haliotis</name>
    <dbReference type="NCBI Taxonomy" id="1862138"/>
    <lineage>
        <taxon>Bacteria</taxon>
        <taxon>Pseudomonadati</taxon>
        <taxon>Bacteroidota</taxon>
        <taxon>Flavobacteriia</taxon>
        <taxon>Flavobacteriales</taxon>
        <taxon>Flavobacteriaceae</taxon>
        <taxon>Pseudotenacibaculum</taxon>
    </lineage>
</organism>
<evidence type="ECO:0000256" key="17">
    <source>
        <dbReference type="ARBA" id="ARBA00023264"/>
    </source>
</evidence>
<evidence type="ECO:0000256" key="13">
    <source>
        <dbReference type="ARBA" id="ARBA00022989"/>
    </source>
</evidence>
<evidence type="ECO:0000256" key="22">
    <source>
        <dbReference type="ARBA" id="ARBA00032743"/>
    </source>
</evidence>
<feature type="transmembrane region" description="Helical" evidence="24">
    <location>
        <begin position="201"/>
        <end position="222"/>
    </location>
</feature>
<keyword evidence="26" id="KW-1185">Reference proteome</keyword>
<comment type="pathway">
    <text evidence="4">Lipid metabolism.</text>
</comment>
<evidence type="ECO:0000256" key="3">
    <source>
        <dbReference type="ARBA" id="ARBA00005119"/>
    </source>
</evidence>
<dbReference type="EMBL" id="JBHULH010000001">
    <property type="protein sequence ID" value="MFD2566202.1"/>
    <property type="molecule type" value="Genomic_DNA"/>
</dbReference>
<evidence type="ECO:0000256" key="15">
    <source>
        <dbReference type="ARBA" id="ARBA00023136"/>
    </source>
</evidence>
<evidence type="ECO:0000256" key="6">
    <source>
        <dbReference type="ARBA" id="ARBA00012487"/>
    </source>
</evidence>
<evidence type="ECO:0000256" key="23">
    <source>
        <dbReference type="ARBA" id="ARBA00033406"/>
    </source>
</evidence>
<comment type="subcellular location">
    <subcellularLocation>
        <location evidence="2">Cell membrane</location>
        <topology evidence="2">Multi-pass membrane protein</topology>
    </subcellularLocation>
</comment>
<evidence type="ECO:0000256" key="5">
    <source>
        <dbReference type="ARBA" id="ARBA00010185"/>
    </source>
</evidence>
<feature type="transmembrane region" description="Helical" evidence="24">
    <location>
        <begin position="243"/>
        <end position="263"/>
    </location>
</feature>
<comment type="similarity">
    <text evidence="5">Belongs to the CDS family.</text>
</comment>
<gene>
    <name evidence="25" type="ORF">ACFSRZ_02385</name>
</gene>
<accession>A0ABW5LN01</accession>
<evidence type="ECO:0000256" key="21">
    <source>
        <dbReference type="ARBA" id="ARBA00032396"/>
    </source>
</evidence>
<keyword evidence="17" id="KW-1208">Phospholipid metabolism</keyword>
<feature type="transmembrane region" description="Helical" evidence="24">
    <location>
        <begin position="53"/>
        <end position="69"/>
    </location>
</feature>
<keyword evidence="8" id="KW-1003">Cell membrane</keyword>
<evidence type="ECO:0000256" key="9">
    <source>
        <dbReference type="ARBA" id="ARBA00022516"/>
    </source>
</evidence>
<dbReference type="PANTHER" id="PTHR46382">
    <property type="entry name" value="PHOSPHATIDATE CYTIDYLYLTRANSFERASE"/>
    <property type="match status" value="1"/>
</dbReference>
<sequence>MSSFFKRSFSGLIYAILFISAILYSKESYVLLISLFAFFCLREFQKLIRYKGLFTYVLLLGFIAYVLFLPENTTLHQILLVLTLASSLQLMVYLFTSKRGYPSKTIQKFDVSVRYLIFSLGFLLLIPMRNGGYEYEIILSLLFFIWANDSFAYLIGKNFGRTKLFEKVSPKKTIEGFIGGFIFTIATAVAVSYNFETLSMSQWIVLASITSILGTIGDLIESKFKRQAKKKDSGKIMPGHGGLLDRLDSLLFVAPFVYLYIYYII</sequence>
<comment type="pathway">
    <text evidence="3">Phospholipid metabolism; CDP-diacylglycerol biosynthesis; CDP-diacylglycerol from sn-glycerol 3-phosphate: step 3/3.</text>
</comment>
<feature type="transmembrane region" description="Helical" evidence="24">
    <location>
        <begin position="176"/>
        <end position="195"/>
    </location>
</feature>
<dbReference type="EC" id="2.7.7.41" evidence="6"/>
<dbReference type="PANTHER" id="PTHR46382:SF1">
    <property type="entry name" value="PHOSPHATIDATE CYTIDYLYLTRANSFERASE"/>
    <property type="match status" value="1"/>
</dbReference>
<keyword evidence="15 24" id="KW-0472">Membrane</keyword>
<feature type="transmembrane region" description="Helical" evidence="24">
    <location>
        <begin position="115"/>
        <end position="131"/>
    </location>
</feature>
<proteinExistence type="inferred from homology"/>
<dbReference type="Pfam" id="PF01148">
    <property type="entry name" value="CTP_transf_1"/>
    <property type="match status" value="1"/>
</dbReference>
<keyword evidence="13 24" id="KW-1133">Transmembrane helix</keyword>
<feature type="transmembrane region" description="Helical" evidence="24">
    <location>
        <begin position="75"/>
        <end position="95"/>
    </location>
</feature>
<feature type="transmembrane region" description="Helical" evidence="24">
    <location>
        <begin position="12"/>
        <end position="41"/>
    </location>
</feature>
<keyword evidence="14" id="KW-0443">Lipid metabolism</keyword>
<comment type="catalytic activity">
    <reaction evidence="1">
        <text>a 1,2-diacyl-sn-glycero-3-phosphate + CTP + H(+) = a CDP-1,2-diacyl-sn-glycerol + diphosphate</text>
        <dbReference type="Rhea" id="RHEA:16229"/>
        <dbReference type="ChEBI" id="CHEBI:15378"/>
        <dbReference type="ChEBI" id="CHEBI:33019"/>
        <dbReference type="ChEBI" id="CHEBI:37563"/>
        <dbReference type="ChEBI" id="CHEBI:58332"/>
        <dbReference type="ChEBI" id="CHEBI:58608"/>
        <dbReference type="EC" id="2.7.7.41"/>
    </reaction>
</comment>